<dbReference type="Pfam" id="PF13912">
    <property type="entry name" value="zf-C2H2_6"/>
    <property type="match status" value="1"/>
</dbReference>
<evidence type="ECO:0000256" key="6">
    <source>
        <dbReference type="ARBA" id="ARBA00023163"/>
    </source>
</evidence>
<dbReference type="Proteomes" id="UP001177003">
    <property type="component" value="Chromosome 3"/>
</dbReference>
<keyword evidence="6" id="KW-0804">Transcription</keyword>
<evidence type="ECO:0000256" key="3">
    <source>
        <dbReference type="ARBA" id="ARBA00022771"/>
    </source>
</evidence>
<dbReference type="InterPro" id="IPR052426">
    <property type="entry name" value="Plant_dev_regulator"/>
</dbReference>
<feature type="domain" description="C2H2-type" evidence="10">
    <location>
        <begin position="35"/>
        <end position="62"/>
    </location>
</feature>
<keyword evidence="5" id="KW-0805">Transcription regulation</keyword>
<keyword evidence="4" id="KW-0862">Zinc</keyword>
<evidence type="ECO:0000313" key="11">
    <source>
        <dbReference type="EMBL" id="CAI9277753.1"/>
    </source>
</evidence>
<accession>A0AA36E0G6</accession>
<dbReference type="SUPFAM" id="SSF57667">
    <property type="entry name" value="beta-beta-alpha zinc fingers"/>
    <property type="match status" value="1"/>
</dbReference>
<keyword evidence="2" id="KW-0479">Metal-binding</keyword>
<dbReference type="PROSITE" id="PS50157">
    <property type="entry name" value="ZINC_FINGER_C2H2_2"/>
    <property type="match status" value="1"/>
</dbReference>
<reference evidence="11" key="1">
    <citation type="submission" date="2023-04" db="EMBL/GenBank/DDBJ databases">
        <authorList>
            <person name="Vijverberg K."/>
            <person name="Xiong W."/>
            <person name="Schranz E."/>
        </authorList>
    </citation>
    <scope>NUCLEOTIDE SEQUENCE</scope>
</reference>
<dbReference type="GO" id="GO:0005634">
    <property type="term" value="C:nucleus"/>
    <property type="evidence" value="ECO:0007669"/>
    <property type="project" value="UniProtKB-SubCell"/>
</dbReference>
<keyword evidence="7" id="KW-0539">Nucleus</keyword>
<evidence type="ECO:0000256" key="2">
    <source>
        <dbReference type="ARBA" id="ARBA00022723"/>
    </source>
</evidence>
<dbReference type="PANTHER" id="PTHR45801:SF111">
    <property type="entry name" value="C2H2 AND C2HC ZINC FINGERS SUPERFAMILY PROTEIN"/>
    <property type="match status" value="1"/>
</dbReference>
<dbReference type="PROSITE" id="PS00028">
    <property type="entry name" value="ZINC_FINGER_C2H2_1"/>
    <property type="match status" value="1"/>
</dbReference>
<evidence type="ECO:0000313" key="12">
    <source>
        <dbReference type="Proteomes" id="UP001177003"/>
    </source>
</evidence>
<evidence type="ECO:0000256" key="9">
    <source>
        <dbReference type="SAM" id="MobiDB-lite"/>
    </source>
</evidence>
<evidence type="ECO:0000256" key="5">
    <source>
        <dbReference type="ARBA" id="ARBA00023015"/>
    </source>
</evidence>
<dbReference type="SMART" id="SM00355">
    <property type="entry name" value="ZnF_C2H2"/>
    <property type="match status" value="1"/>
</dbReference>
<sequence length="187" mass="20679">MYSEKHVSSETSSDQEPSGCSLPPDSAKDGLGRSYECTYCKRGFTNAQALGGHMNIHRKDKAKAKHQHALTTTTSASANTNKDHLIVSPNSFKLVPNEEANYLRSSFVYPTGDHGYQFTASNPNSPWSFAASEFHSRTLHEESLRVNLNLGIGTSELDVSNIGSTKVGQEDWFEKEVDLELRLGHYP</sequence>
<evidence type="ECO:0000259" key="10">
    <source>
        <dbReference type="PROSITE" id="PS50157"/>
    </source>
</evidence>
<evidence type="ECO:0000256" key="8">
    <source>
        <dbReference type="PROSITE-ProRule" id="PRU00042"/>
    </source>
</evidence>
<keyword evidence="12" id="KW-1185">Reference proteome</keyword>
<feature type="region of interest" description="Disordered" evidence="9">
    <location>
        <begin position="1"/>
        <end position="27"/>
    </location>
</feature>
<evidence type="ECO:0000256" key="7">
    <source>
        <dbReference type="ARBA" id="ARBA00023242"/>
    </source>
</evidence>
<protein>
    <recommendedName>
        <fullName evidence="10">C2H2-type domain-containing protein</fullName>
    </recommendedName>
</protein>
<name>A0AA36E0G6_LACSI</name>
<dbReference type="Gene3D" id="3.30.160.60">
    <property type="entry name" value="Classic Zinc Finger"/>
    <property type="match status" value="1"/>
</dbReference>
<dbReference type="AlphaFoldDB" id="A0AA36E0G6"/>
<dbReference type="EMBL" id="OX465079">
    <property type="protein sequence ID" value="CAI9277753.1"/>
    <property type="molecule type" value="Genomic_DNA"/>
</dbReference>
<dbReference type="InterPro" id="IPR013087">
    <property type="entry name" value="Znf_C2H2_type"/>
</dbReference>
<dbReference type="PANTHER" id="PTHR45801">
    <property type="entry name" value="OS07G0101800 PROTEIN"/>
    <property type="match status" value="1"/>
</dbReference>
<evidence type="ECO:0000256" key="1">
    <source>
        <dbReference type="ARBA" id="ARBA00004123"/>
    </source>
</evidence>
<organism evidence="11 12">
    <name type="scientific">Lactuca saligna</name>
    <name type="common">Willowleaf lettuce</name>
    <dbReference type="NCBI Taxonomy" id="75948"/>
    <lineage>
        <taxon>Eukaryota</taxon>
        <taxon>Viridiplantae</taxon>
        <taxon>Streptophyta</taxon>
        <taxon>Embryophyta</taxon>
        <taxon>Tracheophyta</taxon>
        <taxon>Spermatophyta</taxon>
        <taxon>Magnoliopsida</taxon>
        <taxon>eudicotyledons</taxon>
        <taxon>Gunneridae</taxon>
        <taxon>Pentapetalae</taxon>
        <taxon>asterids</taxon>
        <taxon>campanulids</taxon>
        <taxon>Asterales</taxon>
        <taxon>Asteraceae</taxon>
        <taxon>Cichorioideae</taxon>
        <taxon>Cichorieae</taxon>
        <taxon>Lactucinae</taxon>
        <taxon>Lactuca</taxon>
    </lineage>
</organism>
<dbReference type="GO" id="GO:0008270">
    <property type="term" value="F:zinc ion binding"/>
    <property type="evidence" value="ECO:0007669"/>
    <property type="project" value="UniProtKB-KW"/>
</dbReference>
<dbReference type="InterPro" id="IPR036236">
    <property type="entry name" value="Znf_C2H2_sf"/>
</dbReference>
<gene>
    <name evidence="11" type="ORF">LSALG_LOCUS17664</name>
</gene>
<evidence type="ECO:0000256" key="4">
    <source>
        <dbReference type="ARBA" id="ARBA00022833"/>
    </source>
</evidence>
<feature type="compositionally biased region" description="Polar residues" evidence="9">
    <location>
        <begin position="9"/>
        <end position="18"/>
    </location>
</feature>
<comment type="subcellular location">
    <subcellularLocation>
        <location evidence="1">Nucleus</location>
    </subcellularLocation>
</comment>
<keyword evidence="3 8" id="KW-0863">Zinc-finger</keyword>
<proteinExistence type="predicted"/>